<dbReference type="Proteomes" id="UP000198623">
    <property type="component" value="Unassembled WGS sequence"/>
</dbReference>
<proteinExistence type="predicted"/>
<evidence type="ECO:0000313" key="1">
    <source>
        <dbReference type="EMBL" id="SFF99095.1"/>
    </source>
</evidence>
<dbReference type="STRING" id="1045558.SAMN05216175_102315"/>
<name>A0A1I2N5B6_9GAMM</name>
<reference evidence="2" key="1">
    <citation type="submission" date="2016-10" db="EMBL/GenBank/DDBJ databases">
        <authorList>
            <person name="Varghese N."/>
            <person name="Submissions S."/>
        </authorList>
    </citation>
    <scope>NUCLEOTIDE SEQUENCE [LARGE SCALE GENOMIC DNA]</scope>
    <source>
        <strain evidence="2">CGMCC 1.10971</strain>
    </source>
</reference>
<protein>
    <submittedName>
        <fullName evidence="1">Uncharacterized protein</fullName>
    </submittedName>
</protein>
<accession>A0A1I2N5B6</accession>
<gene>
    <name evidence="1" type="ORF">SAMN05216175_102315</name>
</gene>
<keyword evidence="2" id="KW-1185">Reference proteome</keyword>
<dbReference type="EMBL" id="FOOU01000002">
    <property type="protein sequence ID" value="SFF99095.1"/>
    <property type="molecule type" value="Genomic_DNA"/>
</dbReference>
<dbReference type="RefSeq" id="WP_269750458.1">
    <property type="nucleotide sequence ID" value="NZ_FOOU01000002.1"/>
</dbReference>
<sequence length="41" mass="4105">MIIVSGAEIENGVVTVTQGSVGSFGIFGRNSKAIVSMASCS</sequence>
<dbReference type="AlphaFoldDB" id="A0A1I2N5B6"/>
<evidence type="ECO:0000313" key="2">
    <source>
        <dbReference type="Proteomes" id="UP000198623"/>
    </source>
</evidence>
<organism evidence="1 2">
    <name type="scientific">Neptunomonas qingdaonensis</name>
    <dbReference type="NCBI Taxonomy" id="1045558"/>
    <lineage>
        <taxon>Bacteria</taxon>
        <taxon>Pseudomonadati</taxon>
        <taxon>Pseudomonadota</taxon>
        <taxon>Gammaproteobacteria</taxon>
        <taxon>Oceanospirillales</taxon>
        <taxon>Oceanospirillaceae</taxon>
        <taxon>Neptunomonas</taxon>
    </lineage>
</organism>